<dbReference type="InterPro" id="IPR000182">
    <property type="entry name" value="GNAT_dom"/>
</dbReference>
<feature type="compositionally biased region" description="Low complexity" evidence="3">
    <location>
        <begin position="48"/>
        <end position="67"/>
    </location>
</feature>
<protein>
    <submittedName>
        <fullName evidence="5">Pre-mRNA-splicing factor cwc24</fullName>
    </submittedName>
</protein>
<dbReference type="GO" id="GO:0016747">
    <property type="term" value="F:acyltransferase activity, transferring groups other than amino-acyl groups"/>
    <property type="evidence" value="ECO:0007669"/>
    <property type="project" value="InterPro"/>
</dbReference>
<keyword evidence="6" id="KW-1185">Reference proteome</keyword>
<dbReference type="OrthoDB" id="47374at2759"/>
<gene>
    <name evidence="5" type="ORF">DCS_02156</name>
</gene>
<dbReference type="RefSeq" id="XP_040660368.1">
    <property type="nucleotide sequence ID" value="XM_040799485.1"/>
</dbReference>
<dbReference type="PROSITE" id="PS51186">
    <property type="entry name" value="GNAT"/>
    <property type="match status" value="1"/>
</dbReference>
<evidence type="ECO:0000256" key="3">
    <source>
        <dbReference type="SAM" id="MobiDB-lite"/>
    </source>
</evidence>
<dbReference type="Proteomes" id="UP000076580">
    <property type="component" value="Chromosome 01"/>
</dbReference>
<dbReference type="Gene3D" id="3.40.630.30">
    <property type="match status" value="1"/>
</dbReference>
<dbReference type="InParanoid" id="A0A151GV77"/>
<evidence type="ECO:0000259" key="4">
    <source>
        <dbReference type="PROSITE" id="PS51186"/>
    </source>
</evidence>
<reference evidence="5 6" key="1">
    <citation type="journal article" date="2016" name="Sci. Rep.">
        <title>Insights into Adaptations to a Near-Obligate Nematode Endoparasitic Lifestyle from the Finished Genome of Drechmeria coniospora.</title>
        <authorList>
            <person name="Zhang L."/>
            <person name="Zhou Z."/>
            <person name="Guo Q."/>
            <person name="Fokkens L."/>
            <person name="Miskei M."/>
            <person name="Pocsi I."/>
            <person name="Zhang W."/>
            <person name="Chen M."/>
            <person name="Wang L."/>
            <person name="Sun Y."/>
            <person name="Donzelli B.G."/>
            <person name="Gibson D.M."/>
            <person name="Nelson D.R."/>
            <person name="Luo J.G."/>
            <person name="Rep M."/>
            <person name="Liu H."/>
            <person name="Yang S."/>
            <person name="Wang J."/>
            <person name="Krasnoff S.B."/>
            <person name="Xu Y."/>
            <person name="Molnar I."/>
            <person name="Lin M."/>
        </authorList>
    </citation>
    <scope>NUCLEOTIDE SEQUENCE [LARGE SCALE GENOMIC DNA]</scope>
    <source>
        <strain evidence="5 6">ARSEF 6962</strain>
    </source>
</reference>
<evidence type="ECO:0000256" key="2">
    <source>
        <dbReference type="ARBA" id="ARBA00023315"/>
    </source>
</evidence>
<dbReference type="SUPFAM" id="SSF55729">
    <property type="entry name" value="Acyl-CoA N-acyltransferases (Nat)"/>
    <property type="match status" value="1"/>
</dbReference>
<dbReference type="PANTHER" id="PTHR42919">
    <property type="entry name" value="N-ALPHA-ACETYLTRANSFERASE"/>
    <property type="match status" value="1"/>
</dbReference>
<feature type="region of interest" description="Disordered" evidence="3">
    <location>
        <begin position="284"/>
        <end position="371"/>
    </location>
</feature>
<dbReference type="GeneID" id="63714799"/>
<feature type="region of interest" description="Disordered" evidence="3">
    <location>
        <begin position="1"/>
        <end position="79"/>
    </location>
</feature>
<evidence type="ECO:0000313" key="5">
    <source>
        <dbReference type="EMBL" id="KYK61016.1"/>
    </source>
</evidence>
<comment type="caution">
    <text evidence="5">The sequence shown here is derived from an EMBL/GenBank/DDBJ whole genome shotgun (WGS) entry which is preliminary data.</text>
</comment>
<keyword evidence="1" id="KW-0808">Transferase</keyword>
<feature type="compositionally biased region" description="Polar residues" evidence="3">
    <location>
        <begin position="13"/>
        <end position="25"/>
    </location>
</feature>
<evidence type="ECO:0000256" key="1">
    <source>
        <dbReference type="ARBA" id="ARBA00022679"/>
    </source>
</evidence>
<proteinExistence type="predicted"/>
<dbReference type="GO" id="GO:0031415">
    <property type="term" value="C:NatA complex"/>
    <property type="evidence" value="ECO:0007669"/>
    <property type="project" value="TreeGrafter"/>
</dbReference>
<accession>A0A151GV77</accession>
<dbReference type="GO" id="GO:0007064">
    <property type="term" value="P:mitotic sister chromatid cohesion"/>
    <property type="evidence" value="ECO:0007669"/>
    <property type="project" value="TreeGrafter"/>
</dbReference>
<dbReference type="PANTHER" id="PTHR42919:SF8">
    <property type="entry name" value="N-ALPHA-ACETYLTRANSFERASE 50"/>
    <property type="match status" value="1"/>
</dbReference>
<feature type="domain" description="N-acetyltransferase" evidence="4">
    <location>
        <begin position="80"/>
        <end position="254"/>
    </location>
</feature>
<dbReference type="InterPro" id="IPR051556">
    <property type="entry name" value="N-term/lysine_N-AcTrnsfr"/>
</dbReference>
<dbReference type="STRING" id="98403.A0A151GV77"/>
<evidence type="ECO:0000313" key="6">
    <source>
        <dbReference type="Proteomes" id="UP000076580"/>
    </source>
</evidence>
<dbReference type="AlphaFoldDB" id="A0A151GV77"/>
<name>A0A151GV77_DRECN</name>
<dbReference type="EMBL" id="LAYC01000001">
    <property type="protein sequence ID" value="KYK61016.1"/>
    <property type="molecule type" value="Genomic_DNA"/>
</dbReference>
<sequence length="371" mass="40475">MSLPTTKAPPPAAQSSIRSFFQTQGPKYVSPPSTLPRPQEQEKDATSSKDASSSNSPARTPLPSVDEPIPPPPENMPREASIRTMTSADVNALRRINALLLPIAYPDSFYLRAVNPAESGRFSRVITWAHDGEEPKVVGGVVCRVEPALLNRQRPGPVGDSQQVPHNLYIQSLCLLSPFRKMGLINAALENVVATAVTDPKLNVRTVTAHVWTENEEALLWYEGRGFRRQEPPVQAYYPKLRPSTAWLVHRDAGASVLSSLPQPSPPLSARSVMPSTTVDVVNLPSPPASAPPLQSNFLAPAPPRGPTRGKSYQNQRAATEWNDLPSDMTPRSRSLVRKMGSEPLLDVTSKVSAAPRKKRDRSYPAAAFHT</sequence>
<dbReference type="InterPro" id="IPR016181">
    <property type="entry name" value="Acyl_CoA_acyltransferase"/>
</dbReference>
<keyword evidence="2" id="KW-0012">Acyltransferase</keyword>
<organism evidence="5 6">
    <name type="scientific">Drechmeria coniospora</name>
    <name type="common">Nematophagous fungus</name>
    <name type="synonym">Meria coniospora</name>
    <dbReference type="NCBI Taxonomy" id="98403"/>
    <lineage>
        <taxon>Eukaryota</taxon>
        <taxon>Fungi</taxon>
        <taxon>Dikarya</taxon>
        <taxon>Ascomycota</taxon>
        <taxon>Pezizomycotina</taxon>
        <taxon>Sordariomycetes</taxon>
        <taxon>Hypocreomycetidae</taxon>
        <taxon>Hypocreales</taxon>
        <taxon>Ophiocordycipitaceae</taxon>
        <taxon>Drechmeria</taxon>
    </lineage>
</organism>
<dbReference type="Pfam" id="PF00583">
    <property type="entry name" value="Acetyltransf_1"/>
    <property type="match status" value="1"/>
</dbReference>